<protein>
    <submittedName>
        <fullName evidence="3">Biotin/lipoyl-containing protein</fullName>
    </submittedName>
</protein>
<sequence length="81" mass="8849">VGEEVLNLSLMKMETAVSSPVAGVVHRVVVQANYKVDRKMVPVKKGQLLIELSAPRSRCAKCEAELEEGFKFCPQCGAETD</sequence>
<dbReference type="EMBL" id="JBHPKH010000153">
    <property type="protein sequence ID" value="MFC1573413.1"/>
    <property type="molecule type" value="Genomic_DNA"/>
</dbReference>
<organism evidence="3 4">
    <name type="scientific">Eiseniibacteriota bacterium</name>
    <dbReference type="NCBI Taxonomy" id="2212470"/>
    <lineage>
        <taxon>Bacteria</taxon>
        <taxon>Candidatus Eiseniibacteriota</taxon>
    </lineage>
</organism>
<comment type="caution">
    <text evidence="3">The sequence shown here is derived from an EMBL/GenBank/DDBJ whole genome shotgun (WGS) entry which is preliminary data.</text>
</comment>
<proteinExistence type="predicted"/>
<feature type="domain" description="Lipoyl-binding" evidence="1">
    <location>
        <begin position="2"/>
        <end position="37"/>
    </location>
</feature>
<evidence type="ECO:0000313" key="4">
    <source>
        <dbReference type="Proteomes" id="UP001593833"/>
    </source>
</evidence>
<dbReference type="Gene3D" id="2.40.50.100">
    <property type="match status" value="1"/>
</dbReference>
<gene>
    <name evidence="3" type="ORF">ACFL6M_07430</name>
</gene>
<evidence type="ECO:0000259" key="2">
    <source>
        <dbReference type="Pfam" id="PF13240"/>
    </source>
</evidence>
<accession>A0ABV6YM67</accession>
<evidence type="ECO:0000259" key="1">
    <source>
        <dbReference type="Pfam" id="PF00364"/>
    </source>
</evidence>
<dbReference type="InterPro" id="IPR011053">
    <property type="entry name" value="Single_hybrid_motif"/>
</dbReference>
<dbReference type="Pfam" id="PF00364">
    <property type="entry name" value="Biotin_lipoyl"/>
    <property type="match status" value="1"/>
</dbReference>
<feature type="domain" description="Zinc-ribbon" evidence="2">
    <location>
        <begin position="59"/>
        <end position="79"/>
    </location>
</feature>
<dbReference type="Pfam" id="PF13240">
    <property type="entry name" value="Zn_Ribbon_1"/>
    <property type="match status" value="1"/>
</dbReference>
<feature type="non-terminal residue" evidence="3">
    <location>
        <position position="1"/>
    </location>
</feature>
<evidence type="ECO:0000313" key="3">
    <source>
        <dbReference type="EMBL" id="MFC1573413.1"/>
    </source>
</evidence>
<reference evidence="3 4" key="1">
    <citation type="submission" date="2024-09" db="EMBL/GenBank/DDBJ databases">
        <authorList>
            <person name="D'Angelo T."/>
        </authorList>
    </citation>
    <scope>NUCLEOTIDE SEQUENCE [LARGE SCALE GENOMIC DNA]</scope>
    <source>
        <strain evidence="3">SAG AM-320-E07</strain>
    </source>
</reference>
<keyword evidence="4" id="KW-1185">Reference proteome</keyword>
<name>A0ABV6YM67_UNCEI</name>
<dbReference type="Proteomes" id="UP001593833">
    <property type="component" value="Unassembled WGS sequence"/>
</dbReference>
<dbReference type="InterPro" id="IPR000089">
    <property type="entry name" value="Biotin_lipoyl"/>
</dbReference>
<dbReference type="InterPro" id="IPR026870">
    <property type="entry name" value="Zinc_ribbon_dom"/>
</dbReference>
<dbReference type="SUPFAM" id="SSF51230">
    <property type="entry name" value="Single hybrid motif"/>
    <property type="match status" value="1"/>
</dbReference>